<keyword evidence="2" id="KW-1185">Reference proteome</keyword>
<dbReference type="Proteomes" id="UP000198512">
    <property type="component" value="Unassembled WGS sequence"/>
</dbReference>
<protein>
    <submittedName>
        <fullName evidence="1">Uncharacterized protein</fullName>
    </submittedName>
</protein>
<gene>
    <name evidence="1" type="ORF">SAMN05216600_102384</name>
</gene>
<sequence>MGALKRWPDRKLLLGLSLAGASSISSAYGMSYYGIPNFLQAFARVDYRDLFVFFQVVHRSF</sequence>
<reference evidence="1 2" key="1">
    <citation type="submission" date="2016-10" db="EMBL/GenBank/DDBJ databases">
        <authorList>
            <person name="Varghese N."/>
            <person name="Submissions S."/>
        </authorList>
    </citation>
    <scope>NUCLEOTIDE SEQUENCE [LARGE SCALE GENOMIC DNA]</scope>
    <source>
        <strain evidence="1 2">CIP 109853</strain>
    </source>
</reference>
<evidence type="ECO:0000313" key="1">
    <source>
        <dbReference type="EMBL" id="SEP95211.1"/>
    </source>
</evidence>
<organism evidence="1 2">
    <name type="scientific">Pseudomonas cuatrocienegasensis</name>
    <dbReference type="NCBI Taxonomy" id="543360"/>
    <lineage>
        <taxon>Bacteria</taxon>
        <taxon>Pseudomonadati</taxon>
        <taxon>Pseudomonadota</taxon>
        <taxon>Gammaproteobacteria</taxon>
        <taxon>Pseudomonadales</taxon>
        <taxon>Pseudomonadaceae</taxon>
        <taxon>Pseudomonas</taxon>
    </lineage>
</organism>
<proteinExistence type="predicted"/>
<evidence type="ECO:0000313" key="2">
    <source>
        <dbReference type="Proteomes" id="UP000198512"/>
    </source>
</evidence>
<name>A0ABY1B5K6_9PSED</name>
<comment type="caution">
    <text evidence="1">The sequence shown here is derived from an EMBL/GenBank/DDBJ whole genome shotgun (WGS) entry which is preliminary data.</text>
</comment>
<accession>A0ABY1B5K6</accession>
<dbReference type="EMBL" id="FOFP01000002">
    <property type="protein sequence ID" value="SEP95211.1"/>
    <property type="molecule type" value="Genomic_DNA"/>
</dbReference>